<evidence type="ECO:0000256" key="4">
    <source>
        <dbReference type="ARBA" id="ARBA00023027"/>
    </source>
</evidence>
<dbReference type="Pfam" id="PF14824">
    <property type="entry name" value="Sirohm_synth_M"/>
    <property type="match status" value="1"/>
</dbReference>
<comment type="pathway">
    <text evidence="1">Porphyrin-containing compound metabolism; siroheme biosynthesis; sirohydrochlorin from precorrin-2: step 1/1.</text>
</comment>
<dbReference type="EMBL" id="JBJHQH010000007">
    <property type="protein sequence ID" value="MFK9092042.1"/>
    <property type="molecule type" value="Genomic_DNA"/>
</dbReference>
<name>A0ABW8RF16_9BACI</name>
<dbReference type="Pfam" id="PF13241">
    <property type="entry name" value="NAD_binding_7"/>
    <property type="match status" value="1"/>
</dbReference>
<comment type="catalytic activity">
    <reaction evidence="6">
        <text>precorrin-2 + NAD(+) = sirohydrochlorin + NADH + 2 H(+)</text>
        <dbReference type="Rhea" id="RHEA:15613"/>
        <dbReference type="ChEBI" id="CHEBI:15378"/>
        <dbReference type="ChEBI" id="CHEBI:57540"/>
        <dbReference type="ChEBI" id="CHEBI:57945"/>
        <dbReference type="ChEBI" id="CHEBI:58351"/>
        <dbReference type="ChEBI" id="CHEBI:58827"/>
        <dbReference type="EC" id="1.3.1.76"/>
    </reaction>
</comment>
<dbReference type="RefSeq" id="WP_406580655.1">
    <property type="nucleotide sequence ID" value="NZ_JBJHQH010000007.1"/>
</dbReference>
<dbReference type="InterPro" id="IPR028161">
    <property type="entry name" value="Met8-like"/>
</dbReference>
<keyword evidence="9" id="KW-1185">Reference proteome</keyword>
<sequence>MSSNYPIMLRLEGKLVVVVGGGKVAERKISGLLASGARVVMVSPEATEELQRLSKAENIEWVQRSFCVDDLKCAFMIFAATNDKVLNQLVKDSAEPYQLVMVVDDPDGSDFHLPSSFQRGRLSISVSTGGASPILARKIRERLKQEFDENYEDYLEFLFVKRKWIIKEVTDAVLKSRLLTAITSDEFLHSHDREGDFRQLYRELSF</sequence>
<evidence type="ECO:0000313" key="8">
    <source>
        <dbReference type="EMBL" id="MFK9092042.1"/>
    </source>
</evidence>
<evidence type="ECO:0000256" key="1">
    <source>
        <dbReference type="ARBA" id="ARBA00005010"/>
    </source>
</evidence>
<accession>A0ABW8RF16</accession>
<dbReference type="Proteomes" id="UP001623041">
    <property type="component" value="Unassembled WGS sequence"/>
</dbReference>
<evidence type="ECO:0000313" key="9">
    <source>
        <dbReference type="Proteomes" id="UP001623041"/>
    </source>
</evidence>
<evidence type="ECO:0000256" key="6">
    <source>
        <dbReference type="ARBA" id="ARBA00047561"/>
    </source>
</evidence>
<protein>
    <recommendedName>
        <fullName evidence="2">precorrin-2 dehydrogenase</fullName>
        <ecNumber evidence="2">1.3.1.76</ecNumber>
    </recommendedName>
</protein>
<evidence type="ECO:0000256" key="2">
    <source>
        <dbReference type="ARBA" id="ARBA00012400"/>
    </source>
</evidence>
<dbReference type="InterPro" id="IPR006367">
    <property type="entry name" value="Sirohaem_synthase_N"/>
</dbReference>
<feature type="domain" description="Siroheme synthase central" evidence="7">
    <location>
        <begin position="119"/>
        <end position="145"/>
    </location>
</feature>
<evidence type="ECO:0000256" key="5">
    <source>
        <dbReference type="ARBA" id="ARBA00023244"/>
    </source>
</evidence>
<organism evidence="8 9">
    <name type="scientific">Bacillus salipaludis</name>
    <dbReference type="NCBI Taxonomy" id="2547811"/>
    <lineage>
        <taxon>Bacteria</taxon>
        <taxon>Bacillati</taxon>
        <taxon>Bacillota</taxon>
        <taxon>Bacilli</taxon>
        <taxon>Bacillales</taxon>
        <taxon>Bacillaceae</taxon>
        <taxon>Bacillus</taxon>
    </lineage>
</organism>
<gene>
    <name evidence="8" type="ORF">ACJEBI_11180</name>
</gene>
<reference evidence="8 9" key="1">
    <citation type="submission" date="2024-11" db="EMBL/GenBank/DDBJ databases">
        <authorList>
            <person name="Lucas J.A."/>
        </authorList>
    </citation>
    <scope>NUCLEOTIDE SEQUENCE [LARGE SCALE GENOMIC DNA]</scope>
    <source>
        <strain evidence="8 9">Z 5.4</strain>
    </source>
</reference>
<dbReference type="NCBIfam" id="TIGR01470">
    <property type="entry name" value="cysG_Nterm"/>
    <property type="match status" value="1"/>
</dbReference>
<dbReference type="InterPro" id="IPR036291">
    <property type="entry name" value="NAD(P)-bd_dom_sf"/>
</dbReference>
<keyword evidence="4" id="KW-0520">NAD</keyword>
<dbReference type="SUPFAM" id="SSF75615">
    <property type="entry name" value="Siroheme synthase middle domains-like"/>
    <property type="match status" value="1"/>
</dbReference>
<dbReference type="SUPFAM" id="SSF51735">
    <property type="entry name" value="NAD(P)-binding Rossmann-fold domains"/>
    <property type="match status" value="1"/>
</dbReference>
<dbReference type="PANTHER" id="PTHR35330:SF1">
    <property type="entry name" value="SIROHEME BIOSYNTHESIS PROTEIN MET8"/>
    <property type="match status" value="1"/>
</dbReference>
<evidence type="ECO:0000256" key="3">
    <source>
        <dbReference type="ARBA" id="ARBA00023002"/>
    </source>
</evidence>
<keyword evidence="5" id="KW-0627">Porphyrin biosynthesis</keyword>
<dbReference type="InterPro" id="IPR042518">
    <property type="entry name" value="SirC_C"/>
</dbReference>
<dbReference type="InterPro" id="IPR028281">
    <property type="entry name" value="Sirohaem_synthase_central"/>
</dbReference>
<evidence type="ECO:0000259" key="7">
    <source>
        <dbReference type="Pfam" id="PF14824"/>
    </source>
</evidence>
<proteinExistence type="predicted"/>
<keyword evidence="3" id="KW-0560">Oxidoreductase</keyword>
<dbReference type="EC" id="1.3.1.76" evidence="2"/>
<dbReference type="Gene3D" id="3.40.50.720">
    <property type="entry name" value="NAD(P)-binding Rossmann-like Domain"/>
    <property type="match status" value="1"/>
</dbReference>
<dbReference type="PANTHER" id="PTHR35330">
    <property type="entry name" value="SIROHEME BIOSYNTHESIS PROTEIN MET8"/>
    <property type="match status" value="1"/>
</dbReference>
<comment type="caution">
    <text evidence="8">The sequence shown here is derived from an EMBL/GenBank/DDBJ whole genome shotgun (WGS) entry which is preliminary data.</text>
</comment>
<dbReference type="Gene3D" id="1.10.8.610">
    <property type="entry name" value="SirC, precorrin-2 dehydrogenase, C-terminal helical domain-like"/>
    <property type="match status" value="1"/>
</dbReference>